<dbReference type="InterPro" id="IPR041796">
    <property type="entry name" value="Mre11_N"/>
</dbReference>
<dbReference type="GO" id="GO:0004527">
    <property type="term" value="F:exonuclease activity"/>
    <property type="evidence" value="ECO:0007669"/>
    <property type="project" value="UniProtKB-KW"/>
</dbReference>
<dbReference type="PANTHER" id="PTHR30337">
    <property type="entry name" value="COMPONENT OF ATP-DEPENDENT DSDNA EXONUCLEASE"/>
    <property type="match status" value="1"/>
</dbReference>
<proteinExistence type="predicted"/>
<protein>
    <submittedName>
        <fullName evidence="3">DNA repair exonuclease</fullName>
    </submittedName>
</protein>
<sequence length="414" mass="48118">MKAIKFIHAADLHIDSPFIGLKHLPEQLFERMIESTFYAFSNLIQLAIEEQVDFLLLAGDLFDGEDRSLKAQLRIKQEFERLNQHNIPVFLTHGNHDHFGGTWMDLSWPENVHVFSHKQVEQVVYVHPVHGSKVNLYGYSYPSRAVYENVTEQFPKAEGADFHIGLLHGSVDGNSNHAPYCPFRTAELLNKGFDYWALGHIHKRQILNSYNPPILYSGNLQGRHTKETGEKGCFLVTLSKEETTYIFQPLQDVIWIDYKVSIDEKMSFNQLFSSLQEELNRIQTKYERAVVMINLAGKSEMYHDLQKEETVQDLIEVLNERQLNGNRFVWIARLINNLRPLTEKASVFSNSSFIKDLQATITRYDGYPEALSPLIKHPVYRKHFGIDSQEDYEKWLNEAEELLFSELQKEGNRR</sequence>
<evidence type="ECO:0000259" key="2">
    <source>
        <dbReference type="Pfam" id="PF00149"/>
    </source>
</evidence>
<dbReference type="PIRSF" id="PIRSF033091">
    <property type="entry name" value="Pesterase_YhaO"/>
    <property type="match status" value="1"/>
</dbReference>
<accession>A0A926RYV6</accession>
<dbReference type="InterPro" id="IPR050535">
    <property type="entry name" value="DNA_Repair-Maintenance_Comp"/>
</dbReference>
<reference evidence="3" key="1">
    <citation type="submission" date="2020-09" db="EMBL/GenBank/DDBJ databases">
        <title>A novel bacterium of genus Bacillus, isolated from South China Sea.</title>
        <authorList>
            <person name="Huang H."/>
            <person name="Mo K."/>
            <person name="Hu Y."/>
        </authorList>
    </citation>
    <scope>NUCLEOTIDE SEQUENCE</scope>
    <source>
        <strain evidence="3">IB182487</strain>
    </source>
</reference>
<dbReference type="Gene3D" id="3.60.21.10">
    <property type="match status" value="1"/>
</dbReference>
<keyword evidence="1" id="KW-0378">Hydrolase</keyword>
<keyword evidence="3" id="KW-0540">Nuclease</keyword>
<dbReference type="Proteomes" id="UP000626844">
    <property type="component" value="Unassembled WGS sequence"/>
</dbReference>
<dbReference type="InterPro" id="IPR014576">
    <property type="entry name" value="Pesterase_YhaO"/>
</dbReference>
<keyword evidence="3" id="KW-0269">Exonuclease</keyword>
<dbReference type="AlphaFoldDB" id="A0A926RYV6"/>
<dbReference type="InterPro" id="IPR029052">
    <property type="entry name" value="Metallo-depent_PP-like"/>
</dbReference>
<evidence type="ECO:0000313" key="4">
    <source>
        <dbReference type="Proteomes" id="UP000626844"/>
    </source>
</evidence>
<evidence type="ECO:0000256" key="1">
    <source>
        <dbReference type="ARBA" id="ARBA00022801"/>
    </source>
</evidence>
<dbReference type="EMBL" id="JACXAI010000052">
    <property type="protein sequence ID" value="MBD1383373.1"/>
    <property type="molecule type" value="Genomic_DNA"/>
</dbReference>
<dbReference type="RefSeq" id="WP_191162480.1">
    <property type="nucleotide sequence ID" value="NZ_JACXAI010000052.1"/>
</dbReference>
<feature type="domain" description="Calcineurin-like phosphoesterase" evidence="2">
    <location>
        <begin position="4"/>
        <end position="203"/>
    </location>
</feature>
<name>A0A926RYV6_9BACI</name>
<dbReference type="SUPFAM" id="SSF56300">
    <property type="entry name" value="Metallo-dependent phosphatases"/>
    <property type="match status" value="1"/>
</dbReference>
<gene>
    <name evidence="3" type="ORF">IC621_24615</name>
</gene>
<comment type="caution">
    <text evidence="3">The sequence shown here is derived from an EMBL/GenBank/DDBJ whole genome shotgun (WGS) entry which is preliminary data.</text>
</comment>
<keyword evidence="4" id="KW-1185">Reference proteome</keyword>
<evidence type="ECO:0000313" key="3">
    <source>
        <dbReference type="EMBL" id="MBD1383373.1"/>
    </source>
</evidence>
<dbReference type="InterPro" id="IPR004843">
    <property type="entry name" value="Calcineurin-like_PHP"/>
</dbReference>
<organism evidence="3 4">
    <name type="scientific">Metabacillus arenae</name>
    <dbReference type="NCBI Taxonomy" id="2771434"/>
    <lineage>
        <taxon>Bacteria</taxon>
        <taxon>Bacillati</taxon>
        <taxon>Bacillota</taxon>
        <taxon>Bacilli</taxon>
        <taxon>Bacillales</taxon>
        <taxon>Bacillaceae</taxon>
        <taxon>Metabacillus</taxon>
    </lineage>
</organism>
<dbReference type="Pfam" id="PF00149">
    <property type="entry name" value="Metallophos"/>
    <property type="match status" value="1"/>
</dbReference>
<dbReference type="PANTHER" id="PTHR30337:SF7">
    <property type="entry name" value="PHOSPHOESTERASE"/>
    <property type="match status" value="1"/>
</dbReference>
<dbReference type="CDD" id="cd00840">
    <property type="entry name" value="MPP_Mre11_N"/>
    <property type="match status" value="1"/>
</dbReference>